<dbReference type="GO" id="GO:0042276">
    <property type="term" value="P:error-prone translesion synthesis"/>
    <property type="evidence" value="ECO:0007669"/>
    <property type="project" value="TreeGrafter"/>
</dbReference>
<dbReference type="Proteomes" id="UP000184603">
    <property type="component" value="Unassembled WGS sequence"/>
</dbReference>
<feature type="domain" description="UmuC" evidence="2">
    <location>
        <begin position="7"/>
        <end position="189"/>
    </location>
</feature>
<sequence>MYRERSILHFNVADFAVAVERVADSSLARRPLIIAPPAAARSVVFDMSEEAYQAGVQKGMFLNQATRLCREATVLQPRVELYRRAMAGFLKRVQYYSPQVEHGVEDGHLFVDVTGTHRLFGPAQDVGLRVRREVRDGLGINPIWTLAGNKLVAKVSSRLVKPVGEYIVAPGEEEVFLAPLQIGLLPGVYGKELRTMGELQISTIGQLAGLSPRQLMVVFGSRASWLHGASRGHDDSMVMGGVQEAMPVDHEHCFTPDTNDRQEVEAALATLIARVGSELRARGKAARRVGIWLRYSDGNHVVRQASVKEGTCSDFGLRRLAMDALQRAWLRRTRLRSIRLVCDRLHRQSPQLTLFPETSVETRRQEKLLGAMDAIRGRYGKRVIALGRQCPDEPEPDNTDVVFH</sequence>
<evidence type="ECO:0000256" key="1">
    <source>
        <dbReference type="ARBA" id="ARBA00010945"/>
    </source>
</evidence>
<dbReference type="Gene3D" id="1.10.150.20">
    <property type="entry name" value="5' to 3' exonuclease, C-terminal subdomain"/>
    <property type="match status" value="1"/>
</dbReference>
<dbReference type="InterPro" id="IPR017961">
    <property type="entry name" value="DNA_pol_Y-fam_little_finger"/>
</dbReference>
<comment type="similarity">
    <text evidence="1">Belongs to the DNA polymerase type-Y family.</text>
</comment>
<dbReference type="AlphaFoldDB" id="A0A1M7Y7U4"/>
<dbReference type="GO" id="GO:0006281">
    <property type="term" value="P:DNA repair"/>
    <property type="evidence" value="ECO:0007669"/>
    <property type="project" value="InterPro"/>
</dbReference>
<dbReference type="Pfam" id="PF00817">
    <property type="entry name" value="IMS"/>
    <property type="match status" value="1"/>
</dbReference>
<dbReference type="OrthoDB" id="9808813at2"/>
<dbReference type="RefSeq" id="WP_073613695.1">
    <property type="nucleotide sequence ID" value="NZ_FRFE01000010.1"/>
</dbReference>
<dbReference type="Pfam" id="PF11799">
    <property type="entry name" value="IMS_C"/>
    <property type="match status" value="1"/>
</dbReference>
<dbReference type="GO" id="GO:0003887">
    <property type="term" value="F:DNA-directed DNA polymerase activity"/>
    <property type="evidence" value="ECO:0007669"/>
    <property type="project" value="UniProtKB-KW"/>
</dbReference>
<dbReference type="Gene3D" id="3.40.1170.60">
    <property type="match status" value="1"/>
</dbReference>
<evidence type="ECO:0000313" key="3">
    <source>
        <dbReference type="EMBL" id="SHO48626.1"/>
    </source>
</evidence>
<dbReference type="GO" id="GO:0009432">
    <property type="term" value="P:SOS response"/>
    <property type="evidence" value="ECO:0007669"/>
    <property type="project" value="TreeGrafter"/>
</dbReference>
<dbReference type="EMBL" id="FRFE01000010">
    <property type="protein sequence ID" value="SHO48626.1"/>
    <property type="molecule type" value="Genomic_DNA"/>
</dbReference>
<organism evidence="3 4">
    <name type="scientific">Desulfopila aestuarii DSM 18488</name>
    <dbReference type="NCBI Taxonomy" id="1121416"/>
    <lineage>
        <taxon>Bacteria</taxon>
        <taxon>Pseudomonadati</taxon>
        <taxon>Thermodesulfobacteriota</taxon>
        <taxon>Desulfobulbia</taxon>
        <taxon>Desulfobulbales</taxon>
        <taxon>Desulfocapsaceae</taxon>
        <taxon>Desulfopila</taxon>
    </lineage>
</organism>
<dbReference type="STRING" id="1121416.SAMN02745220_02406"/>
<keyword evidence="4" id="KW-1185">Reference proteome</keyword>
<name>A0A1M7Y7U4_9BACT</name>
<dbReference type="SUPFAM" id="SSF100879">
    <property type="entry name" value="Lesion bypass DNA polymerase (Y-family), little finger domain"/>
    <property type="match status" value="1"/>
</dbReference>
<accession>A0A1M7Y7U4</accession>
<proteinExistence type="inferred from homology"/>
<evidence type="ECO:0000259" key="2">
    <source>
        <dbReference type="PROSITE" id="PS50173"/>
    </source>
</evidence>
<gene>
    <name evidence="3" type="ORF">SAMN02745220_02406</name>
</gene>
<dbReference type="InterPro" id="IPR050116">
    <property type="entry name" value="DNA_polymerase-Y"/>
</dbReference>
<dbReference type="InterPro" id="IPR036775">
    <property type="entry name" value="DNA_pol_Y-fam_lit_finger_sf"/>
</dbReference>
<dbReference type="InterPro" id="IPR001126">
    <property type="entry name" value="UmuC"/>
</dbReference>
<reference evidence="3 4" key="1">
    <citation type="submission" date="2016-12" db="EMBL/GenBank/DDBJ databases">
        <authorList>
            <person name="Song W.-J."/>
            <person name="Kurnit D.M."/>
        </authorList>
    </citation>
    <scope>NUCLEOTIDE SEQUENCE [LARGE SCALE GENOMIC DNA]</scope>
    <source>
        <strain evidence="3 4">DSM 18488</strain>
    </source>
</reference>
<dbReference type="SUPFAM" id="SSF56672">
    <property type="entry name" value="DNA/RNA polymerases"/>
    <property type="match status" value="1"/>
</dbReference>
<protein>
    <submittedName>
        <fullName evidence="3">DNA polymerase-4</fullName>
    </submittedName>
</protein>
<dbReference type="GO" id="GO:0005829">
    <property type="term" value="C:cytosol"/>
    <property type="evidence" value="ECO:0007669"/>
    <property type="project" value="TreeGrafter"/>
</dbReference>
<evidence type="ECO:0000313" key="4">
    <source>
        <dbReference type="Proteomes" id="UP000184603"/>
    </source>
</evidence>
<dbReference type="InterPro" id="IPR043128">
    <property type="entry name" value="Rev_trsase/Diguanyl_cyclase"/>
</dbReference>
<dbReference type="GO" id="GO:0003684">
    <property type="term" value="F:damaged DNA binding"/>
    <property type="evidence" value="ECO:0007669"/>
    <property type="project" value="InterPro"/>
</dbReference>
<dbReference type="Gene3D" id="3.30.1490.100">
    <property type="entry name" value="DNA polymerase, Y-family, little finger domain"/>
    <property type="match status" value="1"/>
</dbReference>
<dbReference type="PANTHER" id="PTHR11076:SF33">
    <property type="entry name" value="DNA POLYMERASE KAPPA"/>
    <property type="match status" value="1"/>
</dbReference>
<dbReference type="Gene3D" id="3.30.70.270">
    <property type="match status" value="1"/>
</dbReference>
<dbReference type="InterPro" id="IPR043502">
    <property type="entry name" value="DNA/RNA_pol_sf"/>
</dbReference>
<dbReference type="PANTHER" id="PTHR11076">
    <property type="entry name" value="DNA REPAIR POLYMERASE UMUC / TRANSFERASE FAMILY MEMBER"/>
    <property type="match status" value="1"/>
</dbReference>
<dbReference type="PROSITE" id="PS50173">
    <property type="entry name" value="UMUC"/>
    <property type="match status" value="1"/>
</dbReference>